<protein>
    <submittedName>
        <fullName evidence="1">Uncharacterized protein</fullName>
    </submittedName>
</protein>
<dbReference type="EMBL" id="JBBBOO010000024">
    <property type="protein sequence ID" value="MEI7065911.1"/>
    <property type="molecule type" value="Genomic_DNA"/>
</dbReference>
<sequence length="57" mass="6730">MNKVTNKKECYQSRSKRVSEFSNIHVAKRDEKISREQYKVDCKGYFIWGSGGDQKKI</sequence>
<evidence type="ECO:0000313" key="1">
    <source>
        <dbReference type="EMBL" id="MEI7065911.1"/>
    </source>
</evidence>
<comment type="caution">
    <text evidence="1">The sequence shown here is derived from an EMBL/GenBank/DDBJ whole genome shotgun (WGS) entry which is preliminary data.</text>
</comment>
<name>A0ABU8JT14_DICCH</name>
<evidence type="ECO:0000313" key="2">
    <source>
        <dbReference type="Proteomes" id="UP001359469"/>
    </source>
</evidence>
<gene>
    <name evidence="1" type="ORF">WCU84_20010</name>
</gene>
<keyword evidence="2" id="KW-1185">Reference proteome</keyword>
<organism evidence="1 2">
    <name type="scientific">Dickeya chrysanthemi</name>
    <name type="common">Pectobacterium chrysanthemi</name>
    <name type="synonym">Erwinia chrysanthemi</name>
    <dbReference type="NCBI Taxonomy" id="556"/>
    <lineage>
        <taxon>Bacteria</taxon>
        <taxon>Pseudomonadati</taxon>
        <taxon>Pseudomonadota</taxon>
        <taxon>Gammaproteobacteria</taxon>
        <taxon>Enterobacterales</taxon>
        <taxon>Pectobacteriaceae</taxon>
        <taxon>Dickeya</taxon>
    </lineage>
</organism>
<reference evidence="1 2" key="1">
    <citation type="submission" date="2024-03" db="EMBL/GenBank/DDBJ databases">
        <title>Analysis of soft rot Pectobacteriaceae population diversity in US potato growing regions between 2016 and 2022.</title>
        <authorList>
            <person name="Ma X."/>
            <person name="Zhang X."/>
            <person name="Stodghill P."/>
            <person name="Rioux R."/>
            <person name="Babler B."/>
            <person name="Shrestha S."/>
            <person name="Babler B."/>
            <person name="Rivedal H."/>
            <person name="Frost K."/>
            <person name="Hao J."/>
            <person name="Secor G."/>
            <person name="Swingle B."/>
        </authorList>
    </citation>
    <scope>NUCLEOTIDE SEQUENCE [LARGE SCALE GENOMIC DNA]</scope>
    <source>
        <strain evidence="1 2">SR64</strain>
    </source>
</reference>
<dbReference type="RefSeq" id="WP_336730518.1">
    <property type="nucleotide sequence ID" value="NZ_JBBBOO010000024.1"/>
</dbReference>
<dbReference type="Proteomes" id="UP001359469">
    <property type="component" value="Unassembled WGS sequence"/>
</dbReference>
<proteinExistence type="predicted"/>
<accession>A0ABU8JT14</accession>